<gene>
    <name evidence="2" type="ORF">METZ01_LOCUS251916</name>
</gene>
<accession>A0A382IIG3</accession>
<reference evidence="2" key="1">
    <citation type="submission" date="2018-05" db="EMBL/GenBank/DDBJ databases">
        <authorList>
            <person name="Lanie J.A."/>
            <person name="Ng W.-L."/>
            <person name="Kazmierczak K.M."/>
            <person name="Andrzejewski T.M."/>
            <person name="Davidsen T.M."/>
            <person name="Wayne K.J."/>
            <person name="Tettelin H."/>
            <person name="Glass J.I."/>
            <person name="Rusch D."/>
            <person name="Podicherti R."/>
            <person name="Tsui H.-C.T."/>
            <person name="Winkler M.E."/>
        </authorList>
    </citation>
    <scope>NUCLEOTIDE SEQUENCE</scope>
</reference>
<evidence type="ECO:0000256" key="1">
    <source>
        <dbReference type="SAM" id="MobiDB-lite"/>
    </source>
</evidence>
<dbReference type="AlphaFoldDB" id="A0A382IIG3"/>
<protein>
    <submittedName>
        <fullName evidence="2">Uncharacterized protein</fullName>
    </submittedName>
</protein>
<feature type="compositionally biased region" description="Polar residues" evidence="1">
    <location>
        <begin position="8"/>
        <end position="26"/>
    </location>
</feature>
<proteinExistence type="predicted"/>
<dbReference type="EMBL" id="UINC01067416">
    <property type="protein sequence ID" value="SVB99062.1"/>
    <property type="molecule type" value="Genomic_DNA"/>
</dbReference>
<organism evidence="2">
    <name type="scientific">marine metagenome</name>
    <dbReference type="NCBI Taxonomy" id="408172"/>
    <lineage>
        <taxon>unclassified sequences</taxon>
        <taxon>metagenomes</taxon>
        <taxon>ecological metagenomes</taxon>
    </lineage>
</organism>
<name>A0A382IIG3_9ZZZZ</name>
<evidence type="ECO:0000313" key="2">
    <source>
        <dbReference type="EMBL" id="SVB99062.1"/>
    </source>
</evidence>
<sequence length="26" mass="2727">MDEANGESLASSPPSHSLTTLIKQVN</sequence>
<feature type="region of interest" description="Disordered" evidence="1">
    <location>
        <begin position="1"/>
        <end position="26"/>
    </location>
</feature>